<name>A0ABS4ZH04_9MICO</name>
<feature type="transmembrane region" description="Helical" evidence="1">
    <location>
        <begin position="73"/>
        <end position="95"/>
    </location>
</feature>
<comment type="caution">
    <text evidence="2">The sequence shown here is derived from an EMBL/GenBank/DDBJ whole genome shotgun (WGS) entry which is preliminary data.</text>
</comment>
<evidence type="ECO:0000313" key="2">
    <source>
        <dbReference type="EMBL" id="MBP2436569.1"/>
    </source>
</evidence>
<dbReference type="EMBL" id="JAGIOL010000001">
    <property type="protein sequence ID" value="MBP2436569.1"/>
    <property type="molecule type" value="Genomic_DNA"/>
</dbReference>
<feature type="transmembrane region" description="Helical" evidence="1">
    <location>
        <begin position="42"/>
        <end position="61"/>
    </location>
</feature>
<feature type="transmembrane region" description="Helical" evidence="1">
    <location>
        <begin position="153"/>
        <end position="173"/>
    </location>
</feature>
<sequence length="254" mass="25426">MTTQNSLRRALAVAAIAIGAPYVVALGIVTVVSTLGGDARSAMSLLAISGPTAALGILAAWPLMRRVTTRQQIYWRALSASVIGVVGAAIAVVLIDAVPRSSVASALLGFVPVTAIASVLFIGGGGPLWIGAGAIAAAKTARITHAPLLRPHGTAVLISGAAAAIIGVMLAWIPGPDSGVCPGSDPQRGPTDQTWHGIPLGWGCYPSDVTAVPSALIACGIGAVALGVAIMIDSRTRSTVRDTPASEPATPPAR</sequence>
<feature type="transmembrane region" description="Helical" evidence="1">
    <location>
        <begin position="211"/>
        <end position="232"/>
    </location>
</feature>
<organism evidence="2 3">
    <name type="scientific">Microbacterium amylolyticum</name>
    <dbReference type="NCBI Taxonomy" id="936337"/>
    <lineage>
        <taxon>Bacteria</taxon>
        <taxon>Bacillati</taxon>
        <taxon>Actinomycetota</taxon>
        <taxon>Actinomycetes</taxon>
        <taxon>Micrococcales</taxon>
        <taxon>Microbacteriaceae</taxon>
        <taxon>Microbacterium</taxon>
    </lineage>
</organism>
<accession>A0ABS4ZH04</accession>
<feature type="transmembrane region" description="Helical" evidence="1">
    <location>
        <begin position="12"/>
        <end position="36"/>
    </location>
</feature>
<dbReference type="RefSeq" id="WP_165136061.1">
    <property type="nucleotide sequence ID" value="NZ_CP049253.1"/>
</dbReference>
<keyword evidence="1" id="KW-0812">Transmembrane</keyword>
<evidence type="ECO:0000313" key="3">
    <source>
        <dbReference type="Proteomes" id="UP001519362"/>
    </source>
</evidence>
<reference evidence="2 3" key="1">
    <citation type="submission" date="2021-03" db="EMBL/GenBank/DDBJ databases">
        <title>Sequencing the genomes of 1000 actinobacteria strains.</title>
        <authorList>
            <person name="Klenk H.-P."/>
        </authorList>
    </citation>
    <scope>NUCLEOTIDE SEQUENCE [LARGE SCALE GENOMIC DNA]</scope>
    <source>
        <strain evidence="2 3">DSM 24221</strain>
    </source>
</reference>
<protein>
    <submittedName>
        <fullName evidence="2">Uncharacterized protein</fullName>
    </submittedName>
</protein>
<keyword evidence="3" id="KW-1185">Reference proteome</keyword>
<proteinExistence type="predicted"/>
<keyword evidence="1" id="KW-0472">Membrane</keyword>
<dbReference type="Proteomes" id="UP001519362">
    <property type="component" value="Unassembled WGS sequence"/>
</dbReference>
<gene>
    <name evidence="2" type="ORF">JOF34_001155</name>
</gene>
<evidence type="ECO:0000256" key="1">
    <source>
        <dbReference type="SAM" id="Phobius"/>
    </source>
</evidence>
<keyword evidence="1" id="KW-1133">Transmembrane helix</keyword>
<feature type="transmembrane region" description="Helical" evidence="1">
    <location>
        <begin position="107"/>
        <end position="132"/>
    </location>
</feature>